<feature type="transmembrane region" description="Helical" evidence="2">
    <location>
        <begin position="12"/>
        <end position="34"/>
    </location>
</feature>
<feature type="transmembrane region" description="Helical" evidence="2">
    <location>
        <begin position="113"/>
        <end position="133"/>
    </location>
</feature>
<comment type="caution">
    <text evidence="4">The sequence shown here is derived from an EMBL/GenBank/DDBJ whole genome shotgun (WGS) entry which is preliminary data.</text>
</comment>
<dbReference type="PANTHER" id="PTHR36435">
    <property type="entry name" value="SLR1288 PROTEIN"/>
    <property type="match status" value="1"/>
</dbReference>
<reference evidence="4 5" key="1">
    <citation type="journal article" date="2023" name="Int. J. Syst. Evol. Microbiol.">
        <title>Streptococcus sciuri sp. nov., Staphylococcus marylandisciuri sp. nov. and Staphylococcus americanisciuri sp. nov., isolated from faeces of eastern grey squirrel (Sciurus carolinensis).</title>
        <authorList>
            <person name="Volokhov D.V."/>
            <person name="Zagorodnyaya T.A."/>
            <person name="Furtak V.A."/>
            <person name="Nattanmai G."/>
            <person name="Randall L."/>
            <person name="Jose S."/>
            <person name="Gao Y."/>
            <person name="Eisenberg T."/>
            <person name="Delmonte P."/>
            <person name="Blom J."/>
            <person name="Mitchell K.K."/>
        </authorList>
    </citation>
    <scope>NUCLEOTIDE SEQUENCE [LARGE SCALE GENOMIC DNA]</scope>
    <source>
        <strain evidence="4 5">SQ9-PEA</strain>
    </source>
</reference>
<feature type="domain" description="CAAX prenyl protease 2/Lysostaphin resistance protein A-like" evidence="3">
    <location>
        <begin position="118"/>
        <end position="207"/>
    </location>
</feature>
<organism evidence="4 5">
    <name type="scientific">Streptococcus sciuri</name>
    <dbReference type="NCBI Taxonomy" id="2973939"/>
    <lineage>
        <taxon>Bacteria</taxon>
        <taxon>Bacillati</taxon>
        <taxon>Bacillota</taxon>
        <taxon>Bacilli</taxon>
        <taxon>Lactobacillales</taxon>
        <taxon>Streptococcaceae</taxon>
        <taxon>Streptococcus</taxon>
    </lineage>
</organism>
<feature type="transmembrane region" description="Helical" evidence="2">
    <location>
        <begin position="40"/>
        <end position="58"/>
    </location>
</feature>
<dbReference type="EMBL" id="JANUXX010000009">
    <property type="protein sequence ID" value="MCS4488809.1"/>
    <property type="molecule type" value="Genomic_DNA"/>
</dbReference>
<protein>
    <submittedName>
        <fullName evidence="4">CPBP family intramembrane metalloprotease</fullName>
    </submittedName>
</protein>
<dbReference type="InterPro" id="IPR003675">
    <property type="entry name" value="Rce1/LyrA-like_dom"/>
</dbReference>
<keyword evidence="5" id="KW-1185">Reference proteome</keyword>
<evidence type="ECO:0000256" key="1">
    <source>
        <dbReference type="ARBA" id="ARBA00009067"/>
    </source>
</evidence>
<evidence type="ECO:0000313" key="5">
    <source>
        <dbReference type="Proteomes" id="UP001206548"/>
    </source>
</evidence>
<dbReference type="PANTHER" id="PTHR36435:SF1">
    <property type="entry name" value="CAAX AMINO TERMINAL PROTEASE FAMILY PROTEIN"/>
    <property type="match status" value="1"/>
</dbReference>
<feature type="transmembrane region" description="Helical" evidence="2">
    <location>
        <begin position="171"/>
        <end position="189"/>
    </location>
</feature>
<keyword evidence="4" id="KW-0645">Protease</keyword>
<accession>A0ABT2F8Q6</accession>
<keyword evidence="2" id="KW-0812">Transmembrane</keyword>
<feature type="transmembrane region" description="Helical" evidence="2">
    <location>
        <begin position="79"/>
        <end position="101"/>
    </location>
</feature>
<comment type="similarity">
    <text evidence="1">Belongs to the UPF0177 family.</text>
</comment>
<dbReference type="Proteomes" id="UP001206548">
    <property type="component" value="Unassembled WGS sequence"/>
</dbReference>
<dbReference type="RefSeq" id="WP_259139208.1">
    <property type="nucleotide sequence ID" value="NZ_JANUXX010000009.1"/>
</dbReference>
<keyword evidence="4" id="KW-0378">Hydrolase</keyword>
<keyword evidence="2" id="KW-1133">Transmembrane helix</keyword>
<feature type="transmembrane region" description="Helical" evidence="2">
    <location>
        <begin position="196"/>
        <end position="214"/>
    </location>
</feature>
<name>A0ABT2F8Q6_9STRE</name>
<gene>
    <name evidence="4" type="ORF">NXS10_07570</name>
</gene>
<evidence type="ECO:0000259" key="3">
    <source>
        <dbReference type="Pfam" id="PF02517"/>
    </source>
</evidence>
<evidence type="ECO:0000313" key="4">
    <source>
        <dbReference type="EMBL" id="MCS4488809.1"/>
    </source>
</evidence>
<evidence type="ECO:0000256" key="2">
    <source>
        <dbReference type="SAM" id="Phobius"/>
    </source>
</evidence>
<dbReference type="InterPro" id="IPR052710">
    <property type="entry name" value="CAAX_protease"/>
</dbReference>
<keyword evidence="4" id="KW-0482">Metalloprotease</keyword>
<proteinExistence type="inferred from homology"/>
<keyword evidence="2" id="KW-0472">Membrane</keyword>
<dbReference type="Pfam" id="PF02517">
    <property type="entry name" value="Rce1-like"/>
    <property type="match status" value="1"/>
</dbReference>
<feature type="transmembrane region" description="Helical" evidence="2">
    <location>
        <begin position="145"/>
        <end position="165"/>
    </location>
</feature>
<sequence>MKTVIEKLKVIGLIIAFAVIDQGLLAVMMATSIYQTSLAFALRLLFALVILAGFATYARKKGLLDFKTINPKSLILWELLGYVLIIVCNQVGMALIQGSGATTTSNQALLEQLLTLLSPAFMGLFVVFIAPTIEELLFRYLIPKVLFKNHEIIGFIVGVLCFALVHSPDSLGAWVIYGGMGSVMAFLYYKTERFEYNLLLHILNNALAFSVMMLQ</sequence>
<dbReference type="GO" id="GO:0008237">
    <property type="term" value="F:metallopeptidase activity"/>
    <property type="evidence" value="ECO:0007669"/>
    <property type="project" value="UniProtKB-KW"/>
</dbReference>